<comment type="caution">
    <text evidence="2">The sequence shown here is derived from an EMBL/GenBank/DDBJ whole genome shotgun (WGS) entry which is preliminary data.</text>
</comment>
<dbReference type="Proteomes" id="UP000321224">
    <property type="component" value="Unassembled WGS sequence"/>
</dbReference>
<accession>A0A511HIC1</accession>
<organism evidence="2 3">
    <name type="scientific">Myxococcus virescens</name>
    <dbReference type="NCBI Taxonomy" id="83456"/>
    <lineage>
        <taxon>Bacteria</taxon>
        <taxon>Pseudomonadati</taxon>
        <taxon>Myxococcota</taxon>
        <taxon>Myxococcia</taxon>
        <taxon>Myxococcales</taxon>
        <taxon>Cystobacterineae</taxon>
        <taxon>Myxococcaceae</taxon>
        <taxon>Myxococcus</taxon>
    </lineage>
</organism>
<gene>
    <name evidence="2" type="ORF">MVI01_51020</name>
</gene>
<reference evidence="2 3" key="1">
    <citation type="submission" date="2019-07" db="EMBL/GenBank/DDBJ databases">
        <title>Whole genome shotgun sequence of Myxococcus virescens NBRC 100334.</title>
        <authorList>
            <person name="Hosoyama A."/>
            <person name="Uohara A."/>
            <person name="Ohji S."/>
            <person name="Ichikawa N."/>
        </authorList>
    </citation>
    <scope>NUCLEOTIDE SEQUENCE [LARGE SCALE GENOMIC DNA]</scope>
    <source>
        <strain evidence="2 3">NBRC 100334</strain>
    </source>
</reference>
<evidence type="ECO:0000313" key="2">
    <source>
        <dbReference type="EMBL" id="GEL73318.1"/>
    </source>
</evidence>
<protein>
    <submittedName>
        <fullName evidence="2">Uncharacterized protein</fullName>
    </submittedName>
</protein>
<dbReference type="AlphaFoldDB" id="A0A511HIC1"/>
<sequence>MRGATADCRTERATPSFGLPTGPGQRVRRCLCLVTRFVKVASAQQVLHTREAAANLRELSDLRSTQKPEL</sequence>
<evidence type="ECO:0000313" key="3">
    <source>
        <dbReference type="Proteomes" id="UP000321224"/>
    </source>
</evidence>
<dbReference type="EMBL" id="BJVY01000033">
    <property type="protein sequence ID" value="GEL73318.1"/>
    <property type="molecule type" value="Genomic_DNA"/>
</dbReference>
<feature type="region of interest" description="Disordered" evidence="1">
    <location>
        <begin position="1"/>
        <end position="20"/>
    </location>
</feature>
<evidence type="ECO:0000256" key="1">
    <source>
        <dbReference type="SAM" id="MobiDB-lite"/>
    </source>
</evidence>
<proteinExistence type="predicted"/>
<name>A0A511HIC1_9BACT</name>